<dbReference type="InterPro" id="IPR056609">
    <property type="entry name" value="Elapor1-like_3rd"/>
</dbReference>
<dbReference type="eggNOG" id="KOG1217">
    <property type="taxonomic scope" value="Eukaryota"/>
</dbReference>
<comment type="subcellular location">
    <subcellularLocation>
        <location evidence="1">Cell membrane</location>
        <topology evidence="1">Single-pass type I membrane protein</topology>
    </subcellularLocation>
</comment>
<evidence type="ECO:0000256" key="6">
    <source>
        <dbReference type="ARBA" id="ARBA00022989"/>
    </source>
</evidence>
<dbReference type="Pfam" id="PF23089">
    <property type="entry name" value="ELAPOR1_C"/>
    <property type="match status" value="1"/>
</dbReference>
<proteinExistence type="inferred from homology"/>
<dbReference type="InterPro" id="IPR009030">
    <property type="entry name" value="Growth_fac_rcpt_cys_sf"/>
</dbReference>
<keyword evidence="9" id="KW-0325">Glycoprotein</keyword>
<dbReference type="InParanoid" id="B3RV19"/>
<evidence type="ECO:0000259" key="11">
    <source>
        <dbReference type="PROSITE" id="PS51914"/>
    </source>
</evidence>
<gene>
    <name evidence="12" type="ORF">TRIADDRAFT_55496</name>
</gene>
<evidence type="ECO:0000256" key="9">
    <source>
        <dbReference type="ARBA" id="ARBA00023180"/>
    </source>
</evidence>
<dbReference type="SUPFAM" id="SSF57184">
    <property type="entry name" value="Growth factor receptor domain"/>
    <property type="match status" value="1"/>
</dbReference>
<dbReference type="Proteomes" id="UP000009022">
    <property type="component" value="Unassembled WGS sequence"/>
</dbReference>
<dbReference type="SMART" id="SM01411">
    <property type="entry name" value="Ephrin_rec_like"/>
    <property type="match status" value="3"/>
</dbReference>
<dbReference type="PROSITE" id="PS51914">
    <property type="entry name" value="MRH"/>
    <property type="match status" value="1"/>
</dbReference>
<keyword evidence="4 10" id="KW-0812">Transmembrane</keyword>
<dbReference type="Pfam" id="PF23091">
    <property type="entry name" value="TNFR_ELAPOR1_6th"/>
    <property type="match status" value="1"/>
</dbReference>
<dbReference type="KEGG" id="tad:TRIADDRAFT_55496"/>
<dbReference type="PhylomeDB" id="B3RV19"/>
<dbReference type="InterPro" id="IPR056607">
    <property type="entry name" value="Elapor1/2_MRH"/>
</dbReference>
<keyword evidence="13" id="KW-1185">Reference proteome</keyword>
<evidence type="ECO:0000256" key="3">
    <source>
        <dbReference type="ARBA" id="ARBA00022475"/>
    </source>
</evidence>
<dbReference type="EMBL" id="DS985244">
    <property type="protein sequence ID" value="EDV25921.1"/>
    <property type="molecule type" value="Genomic_DNA"/>
</dbReference>
<keyword evidence="5" id="KW-0732">Signal</keyword>
<dbReference type="InterPro" id="IPR056608">
    <property type="entry name" value="Elapor1/2_GBD"/>
</dbReference>
<dbReference type="Gene3D" id="2.70.130.10">
    <property type="entry name" value="Mannose-6-phosphate receptor binding domain"/>
    <property type="match status" value="1"/>
</dbReference>
<evidence type="ECO:0000256" key="8">
    <source>
        <dbReference type="ARBA" id="ARBA00023157"/>
    </source>
</evidence>
<dbReference type="RefSeq" id="XP_002111954.1">
    <property type="nucleotide sequence ID" value="XM_002111918.1"/>
</dbReference>
<dbReference type="CTD" id="6752667"/>
<evidence type="ECO:0000256" key="10">
    <source>
        <dbReference type="SAM" id="Phobius"/>
    </source>
</evidence>
<dbReference type="OrthoDB" id="439917at2759"/>
<dbReference type="Pfam" id="PF07699">
    <property type="entry name" value="Ephrin_rec_like"/>
    <property type="match status" value="1"/>
</dbReference>
<dbReference type="PANTHER" id="PTHR22727">
    <property type="entry name" value="PROTEIN CBG13728"/>
    <property type="match status" value="1"/>
</dbReference>
<evidence type="ECO:0000313" key="12">
    <source>
        <dbReference type="EMBL" id="EDV25921.1"/>
    </source>
</evidence>
<dbReference type="PANTHER" id="PTHR22727:SF15">
    <property type="entry name" value="MRH DOMAIN-CONTAINING PROTEIN"/>
    <property type="match status" value="1"/>
</dbReference>
<keyword evidence="8" id="KW-1015">Disulfide bond</keyword>
<reference evidence="12 13" key="1">
    <citation type="journal article" date="2008" name="Nature">
        <title>The Trichoplax genome and the nature of placozoans.</title>
        <authorList>
            <person name="Srivastava M."/>
            <person name="Begovic E."/>
            <person name="Chapman J."/>
            <person name="Putnam N.H."/>
            <person name="Hellsten U."/>
            <person name="Kawashima T."/>
            <person name="Kuo A."/>
            <person name="Mitros T."/>
            <person name="Salamov A."/>
            <person name="Carpenter M.L."/>
            <person name="Signorovitch A.Y."/>
            <person name="Moreno M.A."/>
            <person name="Kamm K."/>
            <person name="Grimwood J."/>
            <person name="Schmutz J."/>
            <person name="Shapiro H."/>
            <person name="Grigoriev I.V."/>
            <person name="Buss L.W."/>
            <person name="Schierwater B."/>
            <person name="Dellaporta S.L."/>
            <person name="Rokhsar D.S."/>
        </authorList>
    </citation>
    <scope>NUCLEOTIDE SEQUENCE [LARGE SCALE GENOMIC DNA]</scope>
    <source>
        <strain evidence="12 13">Grell-BS-1999</strain>
    </source>
</reference>
<name>B3RV19_TRIAD</name>
<feature type="transmembrane region" description="Helical" evidence="10">
    <location>
        <begin position="760"/>
        <end position="781"/>
    </location>
</feature>
<keyword evidence="3" id="KW-1003">Cell membrane</keyword>
<organism evidence="12 13">
    <name type="scientific">Trichoplax adhaerens</name>
    <name type="common">Trichoplax reptans</name>
    <dbReference type="NCBI Taxonomy" id="10228"/>
    <lineage>
        <taxon>Eukaryota</taxon>
        <taxon>Metazoa</taxon>
        <taxon>Placozoa</taxon>
        <taxon>Uniplacotomia</taxon>
        <taxon>Trichoplacea</taxon>
        <taxon>Trichoplacidae</taxon>
        <taxon>Trichoplax</taxon>
    </lineage>
</organism>
<dbReference type="FunCoup" id="B3RV19">
    <property type="interactions" value="117"/>
</dbReference>
<dbReference type="HOGENOM" id="CLU_005066_0_0_1"/>
<keyword evidence="7 10" id="KW-0472">Membrane</keyword>
<dbReference type="InterPro" id="IPR044865">
    <property type="entry name" value="MRH_dom"/>
</dbReference>
<dbReference type="GeneID" id="6752667"/>
<dbReference type="Pfam" id="PF23087">
    <property type="entry name" value="MRH_ELAPOR1_9th"/>
    <property type="match status" value="1"/>
</dbReference>
<protein>
    <recommendedName>
        <fullName evidence="11">MRH domain-containing protein</fullName>
    </recommendedName>
</protein>
<dbReference type="InterPro" id="IPR056606">
    <property type="entry name" value="Elapor1/2_C"/>
</dbReference>
<accession>B3RV19</accession>
<keyword evidence="6 10" id="KW-1133">Transmembrane helix</keyword>
<evidence type="ECO:0000313" key="13">
    <source>
        <dbReference type="Proteomes" id="UP000009022"/>
    </source>
</evidence>
<feature type="domain" description="MRH" evidence="11">
    <location>
        <begin position="498"/>
        <end position="699"/>
    </location>
</feature>
<dbReference type="Pfam" id="PF23032">
    <property type="entry name" value="GBD_ELAPOR1-like_3rd"/>
    <property type="match status" value="1"/>
</dbReference>
<evidence type="ECO:0000256" key="2">
    <source>
        <dbReference type="ARBA" id="ARBA00007627"/>
    </source>
</evidence>
<dbReference type="InterPro" id="IPR056610">
    <property type="entry name" value="Elapor1/2_TNFR-like"/>
</dbReference>
<dbReference type="STRING" id="10228.B3RV19"/>
<evidence type="ECO:0000256" key="7">
    <source>
        <dbReference type="ARBA" id="ARBA00023136"/>
    </source>
</evidence>
<dbReference type="Pfam" id="PF23031">
    <property type="entry name" value="GBD_ELAPOR1"/>
    <property type="match status" value="1"/>
</dbReference>
<sequence length="862" mass="95867">MTFQKWDQLLPGWESSGYANHYDTGDSKSIRNCTKANWVTGGGYIISAASRSCYSMLTYSVDLIEAGSVEFEYKIEDDRVTLVVETKSSEKCLKSKNTERAYITKTGNVWKKKTLPLPAGRSVIIWDTGIVYYVTEKTKVPPVYIRYVKITGVPYTYECMSCPAGTYSGEGASYCLLCPDNTYSEGNTTKCSSCDSKSEYAERGATKCAKRPACKEEDYFETFTVCDGNKQTQKMYKWNEPKLCREDLKGAVTLPASGEKIKCQLCNPGTFLKGNHCEICPANQYGDGESGCSPCPPSTSAIRGHYYQWWSALPSNVTLSCVSPYTQGCATMDGWRLRNTYIDSGVGHDGDTYLELVLKVKGFAEPEVNSGLKQGEFGKLTFVFETRCQGSCKLSLYMAGKHHFNGELSSWHGAQSKQTYSYIVTDPHVNRFIWEFSRDNNADNSNKDDRVIIYSINVTNTIDGGAYRCNACPVGTKDSRCIPCPKGQYINNATKNCVKCPKNTYLKNNQLSGAAACEKCGPGTFSPQLVETGPSFTAEGTNYHHVFNVSLCGKTSTCRTNFSAAIRGSHRDRETYLDASICRSTIIHWKDNKKIAAQPISLGNYLAGISSKNILGNVSFRGFEEKADKSSGVKDIHYFFKNNAPTRACPRGRSVVIALRCDATAGSTGIIKLPTKCPSGTCDGCNFNFLWRTKYACPICQKKDYTIIHSKCQNSTKTTHYVWKHQPKICRDGVSLPPKKEQKCTIMERTIGAAVQDFKIIIILVAVAAVVLILALVGLYLRNRKLSHRYVKLQQNLNTKDSEMPAPETCVIDDDDDEEEIIFNNGRGKKNQQTFKDNQGHHDDAFDTVLLEKGNKDTNKMI</sequence>
<dbReference type="GO" id="GO:0005886">
    <property type="term" value="C:plasma membrane"/>
    <property type="evidence" value="ECO:0007669"/>
    <property type="project" value="UniProtKB-SubCell"/>
</dbReference>
<dbReference type="InterPro" id="IPR039181">
    <property type="entry name" value="Elapor1/2"/>
</dbReference>
<dbReference type="InterPro" id="IPR009011">
    <property type="entry name" value="Man6P_isomerase_rcpt-bd_dom_sf"/>
</dbReference>
<dbReference type="AlphaFoldDB" id="B3RV19"/>
<evidence type="ECO:0000256" key="5">
    <source>
        <dbReference type="ARBA" id="ARBA00022729"/>
    </source>
</evidence>
<dbReference type="InterPro" id="IPR011641">
    <property type="entry name" value="Tyr-kin_ephrin_A/B_rcpt-like"/>
</dbReference>
<evidence type="ECO:0000256" key="4">
    <source>
        <dbReference type="ARBA" id="ARBA00022692"/>
    </source>
</evidence>
<dbReference type="OMA" id="CEYISED"/>
<comment type="similarity">
    <text evidence="2">Belongs to the ELAPOR family.</text>
</comment>
<dbReference type="GO" id="GO:0016020">
    <property type="term" value="C:membrane"/>
    <property type="evidence" value="ECO:0000318"/>
    <property type="project" value="GO_Central"/>
</dbReference>
<dbReference type="Gene3D" id="2.10.50.10">
    <property type="entry name" value="Tumor Necrosis Factor Receptor, subunit A, domain 2"/>
    <property type="match status" value="1"/>
</dbReference>
<dbReference type="SUPFAM" id="SSF50911">
    <property type="entry name" value="Mannose 6-phosphate receptor domain"/>
    <property type="match status" value="1"/>
</dbReference>
<evidence type="ECO:0000256" key="1">
    <source>
        <dbReference type="ARBA" id="ARBA00004251"/>
    </source>
</evidence>